<dbReference type="EMBL" id="FNGI01000012">
    <property type="protein sequence ID" value="SDM11764.1"/>
    <property type="molecule type" value="Genomic_DNA"/>
</dbReference>
<protein>
    <submittedName>
        <fullName evidence="2">Prepilin-type N-terminal cleavage/methylation domain-containing protein</fullName>
    </submittedName>
</protein>
<organism evidence="2 3">
    <name type="scientific">Modicisalibacter muralis</name>
    <dbReference type="NCBI Taxonomy" id="119000"/>
    <lineage>
        <taxon>Bacteria</taxon>
        <taxon>Pseudomonadati</taxon>
        <taxon>Pseudomonadota</taxon>
        <taxon>Gammaproteobacteria</taxon>
        <taxon>Oceanospirillales</taxon>
        <taxon>Halomonadaceae</taxon>
        <taxon>Modicisalibacter</taxon>
    </lineage>
</organism>
<dbReference type="InterPro" id="IPR012902">
    <property type="entry name" value="N_methyl_site"/>
</dbReference>
<dbReference type="AlphaFoldDB" id="A0A1G9QL69"/>
<keyword evidence="1" id="KW-0472">Membrane</keyword>
<sequence length="208" mass="22860">MKVSSHLANSELPIRSRQQCGFTLIELMVSLLIGLMIMLGASQLFIVSRQSFEQVEVLGIKQGALSFTTDVLASDIRNAERDGIETKDDGDILILDFSGNQDVSLCSDEDELVRKYYRLGESPENSGEYSLLVNVVCESGEIGYQPLVAGFVENSLDFDGMGNGLWRVTFKINGSSADAEDETDGIVFLAMNRAAAIKRIDEEDEDDD</sequence>
<dbReference type="Pfam" id="PF07963">
    <property type="entry name" value="N_methyl"/>
    <property type="match status" value="1"/>
</dbReference>
<keyword evidence="1" id="KW-0812">Transmembrane</keyword>
<gene>
    <name evidence="2" type="ORF">SAMN05661010_03389</name>
</gene>
<feature type="transmembrane region" description="Helical" evidence="1">
    <location>
        <begin position="21"/>
        <end position="46"/>
    </location>
</feature>
<reference evidence="2 3" key="1">
    <citation type="submission" date="2016-10" db="EMBL/GenBank/DDBJ databases">
        <authorList>
            <person name="de Groot N.N."/>
        </authorList>
    </citation>
    <scope>NUCLEOTIDE SEQUENCE [LARGE SCALE GENOMIC DNA]</scope>
    <source>
        <strain evidence="2 3">DSM 14789</strain>
    </source>
</reference>
<evidence type="ECO:0000313" key="2">
    <source>
        <dbReference type="EMBL" id="SDM11764.1"/>
    </source>
</evidence>
<evidence type="ECO:0000313" key="3">
    <source>
        <dbReference type="Proteomes" id="UP000198654"/>
    </source>
</evidence>
<dbReference type="NCBIfam" id="TIGR02532">
    <property type="entry name" value="IV_pilin_GFxxxE"/>
    <property type="match status" value="1"/>
</dbReference>
<accession>A0A1G9QL69</accession>
<evidence type="ECO:0000256" key="1">
    <source>
        <dbReference type="SAM" id="Phobius"/>
    </source>
</evidence>
<name>A0A1G9QL69_9GAMM</name>
<dbReference type="STRING" id="119000.SAMN05661010_03389"/>
<keyword evidence="1" id="KW-1133">Transmembrane helix</keyword>
<dbReference type="RefSeq" id="WP_245704249.1">
    <property type="nucleotide sequence ID" value="NZ_FNGI01000012.1"/>
</dbReference>
<keyword evidence="3" id="KW-1185">Reference proteome</keyword>
<dbReference type="Proteomes" id="UP000198654">
    <property type="component" value="Unassembled WGS sequence"/>
</dbReference>
<proteinExistence type="predicted"/>